<evidence type="ECO:0000313" key="2">
    <source>
        <dbReference type="Proteomes" id="UP001732700"/>
    </source>
</evidence>
<dbReference type="Proteomes" id="UP001732700">
    <property type="component" value="Chromosome 1A"/>
</dbReference>
<proteinExistence type="predicted"/>
<reference evidence="1" key="2">
    <citation type="submission" date="2025-09" db="UniProtKB">
        <authorList>
            <consortium name="EnsemblPlants"/>
        </authorList>
    </citation>
    <scope>IDENTIFICATION</scope>
</reference>
<accession>A0ACD5T9Q9</accession>
<evidence type="ECO:0000313" key="1">
    <source>
        <dbReference type="EnsemblPlants" id="AVESA.00010b.r2.1AG0015870.1.CDS"/>
    </source>
</evidence>
<dbReference type="EnsemblPlants" id="AVESA.00010b.r2.1AG0015870.1">
    <property type="protein sequence ID" value="AVESA.00010b.r2.1AG0015870.1.CDS"/>
    <property type="gene ID" value="AVESA.00010b.r2.1AG0015870"/>
</dbReference>
<name>A0ACD5T9Q9_AVESA</name>
<sequence length="559" mass="60192">MPAATTSLRGLLYAPSIVRYSNSIVHHCCMHCRAGAPRCSSSGGCLVGRPRARGQFARRGVDDMEIVTTRSASGDREDEHQRQGRRRRKASDGHVVAQLLDSPLPTPRRSCCGSAAGTPRGARAASPQRTHVPFSWESSPGVPKAGSACRGASLERDVLPPKPPPGRRRGGGIGMGTPCHARACYGNATTDATSSDDNGGGGGGGSEDDTFSDALDRISSSDRLAARLSSVDGGAASRRLSSFIMDRFLPAANAIATTSTEKRAKKSPRRGRGARRSKHDGEDVSPAHARRDAHTLCRAPSCEHHVPALQREDSWEDDTPPEQQNAGQAQHDEEARGDGDMSPRACGFVVLFPWSVKPVFCGFPWSPARPRTTRRSNVESGPENGDLSQWYEEKISGSGRREWSSPGGPGLGMSILGTSRRYCADARKALSRLARSATDSGGGGSPRMMSRDRRSGKAAASTLHSTSGRMPQLTPPSESWLRHARGSDTYLYFCSLYSQLSGISFHCTSSQGFPSEISFQKRKGSTTKERKNIFYVPSIKRTVLLLHNCCNAIPQWTST</sequence>
<organism evidence="1 2">
    <name type="scientific">Avena sativa</name>
    <name type="common">Oat</name>
    <dbReference type="NCBI Taxonomy" id="4498"/>
    <lineage>
        <taxon>Eukaryota</taxon>
        <taxon>Viridiplantae</taxon>
        <taxon>Streptophyta</taxon>
        <taxon>Embryophyta</taxon>
        <taxon>Tracheophyta</taxon>
        <taxon>Spermatophyta</taxon>
        <taxon>Magnoliopsida</taxon>
        <taxon>Liliopsida</taxon>
        <taxon>Poales</taxon>
        <taxon>Poaceae</taxon>
        <taxon>BOP clade</taxon>
        <taxon>Pooideae</taxon>
        <taxon>Poodae</taxon>
        <taxon>Poeae</taxon>
        <taxon>Poeae Chloroplast Group 1 (Aveneae type)</taxon>
        <taxon>Aveninae</taxon>
        <taxon>Avena</taxon>
    </lineage>
</organism>
<reference evidence="1" key="1">
    <citation type="submission" date="2021-05" db="EMBL/GenBank/DDBJ databases">
        <authorList>
            <person name="Scholz U."/>
            <person name="Mascher M."/>
            <person name="Fiebig A."/>
        </authorList>
    </citation>
    <scope>NUCLEOTIDE SEQUENCE [LARGE SCALE GENOMIC DNA]</scope>
</reference>
<protein>
    <submittedName>
        <fullName evidence="1">Uncharacterized protein</fullName>
    </submittedName>
</protein>
<keyword evidence="2" id="KW-1185">Reference proteome</keyword>